<reference evidence="1 2" key="1">
    <citation type="submission" date="2018-04" db="EMBL/GenBank/DDBJ databases">
        <title>The genome of golden apple snail Pomacea canaliculata provides insight into stress tolerance and invasive adaptation.</title>
        <authorList>
            <person name="Liu C."/>
            <person name="Liu B."/>
            <person name="Ren Y."/>
            <person name="Zhang Y."/>
            <person name="Wang H."/>
            <person name="Li S."/>
            <person name="Jiang F."/>
            <person name="Yin L."/>
            <person name="Zhang G."/>
            <person name="Qian W."/>
            <person name="Fan W."/>
        </authorList>
    </citation>
    <scope>NUCLEOTIDE SEQUENCE [LARGE SCALE GENOMIC DNA]</scope>
    <source>
        <strain evidence="1">SZHN2017</strain>
        <tissue evidence="1">Muscle</tissue>
    </source>
</reference>
<dbReference type="AlphaFoldDB" id="A0A2T7P8W5"/>
<sequence length="96" mass="11049">MLFFALSPDDDDDDADMDWRLLWLLALGREPDTDYVPPYVASLIFFFINMATGVVQRALTRLLVPVSVRGHVLDFLCTMEACAYFFENNFVNSYIL</sequence>
<dbReference type="OrthoDB" id="1580043at2759"/>
<evidence type="ECO:0000313" key="1">
    <source>
        <dbReference type="EMBL" id="PVD29854.1"/>
    </source>
</evidence>
<name>A0A2T7P8W5_POMCA</name>
<gene>
    <name evidence="1" type="ORF">C0Q70_09111</name>
</gene>
<dbReference type="STRING" id="400727.A0A2T7P8W5"/>
<protein>
    <submittedName>
        <fullName evidence="1">Uncharacterized protein</fullName>
    </submittedName>
</protein>
<evidence type="ECO:0000313" key="2">
    <source>
        <dbReference type="Proteomes" id="UP000245119"/>
    </source>
</evidence>
<dbReference type="EMBL" id="PZQS01000005">
    <property type="protein sequence ID" value="PVD29854.1"/>
    <property type="molecule type" value="Genomic_DNA"/>
</dbReference>
<comment type="caution">
    <text evidence="1">The sequence shown here is derived from an EMBL/GenBank/DDBJ whole genome shotgun (WGS) entry which is preliminary data.</text>
</comment>
<accession>A0A2T7P8W5</accession>
<proteinExistence type="predicted"/>
<dbReference type="Proteomes" id="UP000245119">
    <property type="component" value="Linkage Group LG5"/>
</dbReference>
<keyword evidence="2" id="KW-1185">Reference proteome</keyword>
<organism evidence="1 2">
    <name type="scientific">Pomacea canaliculata</name>
    <name type="common">Golden apple snail</name>
    <dbReference type="NCBI Taxonomy" id="400727"/>
    <lineage>
        <taxon>Eukaryota</taxon>
        <taxon>Metazoa</taxon>
        <taxon>Spiralia</taxon>
        <taxon>Lophotrochozoa</taxon>
        <taxon>Mollusca</taxon>
        <taxon>Gastropoda</taxon>
        <taxon>Caenogastropoda</taxon>
        <taxon>Architaenioglossa</taxon>
        <taxon>Ampullarioidea</taxon>
        <taxon>Ampullariidae</taxon>
        <taxon>Pomacea</taxon>
    </lineage>
</organism>